<evidence type="ECO:0000313" key="2">
    <source>
        <dbReference type="EMBL" id="QUE54911.1"/>
    </source>
</evidence>
<dbReference type="SUPFAM" id="SSF53474">
    <property type="entry name" value="alpha/beta-Hydrolases"/>
    <property type="match status" value="1"/>
</dbReference>
<evidence type="ECO:0000259" key="1">
    <source>
        <dbReference type="Pfam" id="PF00561"/>
    </source>
</evidence>
<dbReference type="Proteomes" id="UP000677616">
    <property type="component" value="Chromosome"/>
</dbReference>
<dbReference type="RefSeq" id="WP_212572134.1">
    <property type="nucleotide sequence ID" value="NZ_CP073084.1"/>
</dbReference>
<dbReference type="EMBL" id="CP073084">
    <property type="protein sequence ID" value="QUE54911.1"/>
    <property type="molecule type" value="Genomic_DNA"/>
</dbReference>
<protein>
    <submittedName>
        <fullName evidence="2">Alpha/beta hydrolase</fullName>
    </submittedName>
</protein>
<feature type="domain" description="AB hydrolase-1" evidence="1">
    <location>
        <begin position="27"/>
        <end position="280"/>
    </location>
</feature>
<dbReference type="GO" id="GO:0016787">
    <property type="term" value="F:hydrolase activity"/>
    <property type="evidence" value="ECO:0007669"/>
    <property type="project" value="UniProtKB-KW"/>
</dbReference>
<dbReference type="PRINTS" id="PR00111">
    <property type="entry name" value="ABHYDROLASE"/>
</dbReference>
<keyword evidence="2" id="KW-0378">Hydrolase</keyword>
<dbReference type="Gene3D" id="3.40.50.1820">
    <property type="entry name" value="alpha/beta hydrolase"/>
    <property type="match status" value="1"/>
</dbReference>
<evidence type="ECO:0000313" key="3">
    <source>
        <dbReference type="Proteomes" id="UP000677616"/>
    </source>
</evidence>
<dbReference type="InterPro" id="IPR050266">
    <property type="entry name" value="AB_hydrolase_sf"/>
</dbReference>
<accession>A0ABX7YM55</accession>
<gene>
    <name evidence="2" type="ORF">INT76_03245</name>
</gene>
<name>A0ABX7YM55_9STRE</name>
<organism evidence="2 3">
    <name type="scientific">Streptococcus oriscaviae</name>
    <dbReference type="NCBI Taxonomy" id="2781599"/>
    <lineage>
        <taxon>Bacteria</taxon>
        <taxon>Bacillati</taxon>
        <taxon>Bacillota</taxon>
        <taxon>Bacilli</taxon>
        <taxon>Lactobacillales</taxon>
        <taxon>Streptococcaceae</taxon>
        <taxon>Streptococcus</taxon>
    </lineage>
</organism>
<keyword evidence="3" id="KW-1185">Reference proteome</keyword>
<dbReference type="PANTHER" id="PTHR43798:SF33">
    <property type="entry name" value="HYDROLASE, PUTATIVE (AFU_ORTHOLOGUE AFUA_2G14860)-RELATED"/>
    <property type="match status" value="1"/>
</dbReference>
<dbReference type="Pfam" id="PF00561">
    <property type="entry name" value="Abhydrolase_1"/>
    <property type="match status" value="1"/>
</dbReference>
<dbReference type="PANTHER" id="PTHR43798">
    <property type="entry name" value="MONOACYLGLYCEROL LIPASE"/>
    <property type="match status" value="1"/>
</dbReference>
<sequence>MTLFPISQQELTTGETLSYRKVGKKGPVLVLLHGNLSSSVHFEKLMEQLKDHVQLLAIDMRGFGHSSYHQSIASLTDLARDVLNLLDLLAIDRCTVLGWSTGGGVALEMAALRPKLIQQLVLLSSVGVKGYVTPKDNPLTALGMFPFMIPASKALTKWNPALQKIEYALKHRREGLIRKILAPLYQNNPISEQEFQVYLDAAYQQRNYSDIFLSLFTFNITLEHNGITLGNGHIEKIQAPVLIIHGDKDPVVSLDTAKLTHKALQPHSQLIVLEAGHSILTDQLDQLTALLKDYLYRPHD</sequence>
<dbReference type="InterPro" id="IPR000073">
    <property type="entry name" value="AB_hydrolase_1"/>
</dbReference>
<dbReference type="InterPro" id="IPR029058">
    <property type="entry name" value="AB_hydrolase_fold"/>
</dbReference>
<reference evidence="2 3" key="1">
    <citation type="submission" date="2021-04" db="EMBL/GenBank/DDBJ databases">
        <title>Complete genome sequence of a novel Streptococcus species.</title>
        <authorList>
            <person name="Teng J.L.L."/>
        </authorList>
    </citation>
    <scope>NUCLEOTIDE SEQUENCE [LARGE SCALE GENOMIC DNA]</scope>
    <source>
        <strain evidence="2 3">HKU75</strain>
    </source>
</reference>
<proteinExistence type="predicted"/>